<dbReference type="EMBL" id="JANIIK010000046">
    <property type="protein sequence ID" value="KAJ3602970.1"/>
    <property type="molecule type" value="Genomic_DNA"/>
</dbReference>
<name>A0A9Q0E967_9TELE</name>
<protein>
    <submittedName>
        <fullName evidence="2">Uncharacterized protein</fullName>
    </submittedName>
</protein>
<reference evidence="2" key="1">
    <citation type="submission" date="2022-07" db="EMBL/GenBank/DDBJ databases">
        <title>Chromosome-level genome of Muraenolepis orangiensis.</title>
        <authorList>
            <person name="Kim J."/>
        </authorList>
    </citation>
    <scope>NUCLEOTIDE SEQUENCE</scope>
    <source>
        <strain evidence="2">KU_S4_2022</strain>
        <tissue evidence="2">Muscle</tissue>
    </source>
</reference>
<sequence>SECTCMADTPTGFDPMGAEDTCSRMGDVEGLQRADRLHNQKAFISSSEAGGHAQPEEVPAYEDEPGPRLEDLGRPQGPQLEGLGRPQGPQLEGLGRPQGPQLEGLGRPQGPQLEGLGRPQGPQQSPVSQLEEKVADALALLLQLRQQRPWRESHQGELSAPAPPETLEREPPGGANGTCRPAGNSSADAVGSRRKHGPAHMVQVADALCAQLQLSTNEIVQDEDGCLGANEESRGGGATFGSSPCQSTNTLLISC</sequence>
<evidence type="ECO:0000256" key="1">
    <source>
        <dbReference type="SAM" id="MobiDB-lite"/>
    </source>
</evidence>
<proteinExistence type="predicted"/>
<comment type="caution">
    <text evidence="2">The sequence shown here is derived from an EMBL/GenBank/DDBJ whole genome shotgun (WGS) entry which is preliminary data.</text>
</comment>
<organism evidence="2 3">
    <name type="scientific">Muraenolepis orangiensis</name>
    <name type="common">Patagonian moray cod</name>
    <dbReference type="NCBI Taxonomy" id="630683"/>
    <lineage>
        <taxon>Eukaryota</taxon>
        <taxon>Metazoa</taxon>
        <taxon>Chordata</taxon>
        <taxon>Craniata</taxon>
        <taxon>Vertebrata</taxon>
        <taxon>Euteleostomi</taxon>
        <taxon>Actinopterygii</taxon>
        <taxon>Neopterygii</taxon>
        <taxon>Teleostei</taxon>
        <taxon>Neoteleostei</taxon>
        <taxon>Acanthomorphata</taxon>
        <taxon>Zeiogadaria</taxon>
        <taxon>Gadariae</taxon>
        <taxon>Gadiformes</taxon>
        <taxon>Muraenolepidoidei</taxon>
        <taxon>Muraenolepididae</taxon>
        <taxon>Muraenolepis</taxon>
    </lineage>
</organism>
<evidence type="ECO:0000313" key="2">
    <source>
        <dbReference type="EMBL" id="KAJ3602970.1"/>
    </source>
</evidence>
<keyword evidence="3" id="KW-1185">Reference proteome</keyword>
<dbReference type="AlphaFoldDB" id="A0A9Q0E967"/>
<dbReference type="OrthoDB" id="10622168at2759"/>
<feature type="non-terminal residue" evidence="2">
    <location>
        <position position="255"/>
    </location>
</feature>
<feature type="region of interest" description="Disordered" evidence="1">
    <location>
        <begin position="36"/>
        <end position="131"/>
    </location>
</feature>
<gene>
    <name evidence="2" type="ORF">NHX12_030714</name>
</gene>
<feature type="region of interest" description="Disordered" evidence="1">
    <location>
        <begin position="150"/>
        <end position="198"/>
    </location>
</feature>
<dbReference type="Proteomes" id="UP001148018">
    <property type="component" value="Unassembled WGS sequence"/>
</dbReference>
<evidence type="ECO:0000313" key="3">
    <source>
        <dbReference type="Proteomes" id="UP001148018"/>
    </source>
</evidence>
<feature type="region of interest" description="Disordered" evidence="1">
    <location>
        <begin position="1"/>
        <end position="20"/>
    </location>
</feature>
<accession>A0A9Q0E967</accession>